<dbReference type="SUPFAM" id="SSF75553">
    <property type="entry name" value="Smc hinge domain"/>
    <property type="match status" value="1"/>
</dbReference>
<evidence type="ECO:0000313" key="9">
    <source>
        <dbReference type="EMBL" id="KRK49296.1"/>
    </source>
</evidence>
<dbReference type="OrthoDB" id="9808768at2"/>
<name>A0A0R1HRN5_9LACO</name>
<dbReference type="GO" id="GO:0007062">
    <property type="term" value="P:sister chromatid cohesion"/>
    <property type="evidence" value="ECO:0007669"/>
    <property type="project" value="InterPro"/>
</dbReference>
<evidence type="ECO:0000256" key="6">
    <source>
        <dbReference type="ARBA" id="ARBA00023125"/>
    </source>
</evidence>
<dbReference type="InterPro" id="IPR024704">
    <property type="entry name" value="SMC"/>
</dbReference>
<evidence type="ECO:0000256" key="2">
    <source>
        <dbReference type="ARBA" id="ARBA00022490"/>
    </source>
</evidence>
<evidence type="ECO:0000256" key="3">
    <source>
        <dbReference type="ARBA" id="ARBA00022741"/>
    </source>
</evidence>
<dbReference type="Gene3D" id="3.30.70.1620">
    <property type="match status" value="1"/>
</dbReference>
<dbReference type="Pfam" id="PF06470">
    <property type="entry name" value="SMC_hinge"/>
    <property type="match status" value="1"/>
</dbReference>
<comment type="similarity">
    <text evidence="7">Belongs to the SMC family.</text>
</comment>
<dbReference type="PATRIC" id="fig|1302272.5.peg.217"/>
<proteinExistence type="inferred from homology"/>
<comment type="function">
    <text evidence="7">Required for chromosome condensation and partitioning.</text>
</comment>
<keyword evidence="2 7" id="KW-0963">Cytoplasm</keyword>
<dbReference type="GO" id="GO:0003677">
    <property type="term" value="F:DNA binding"/>
    <property type="evidence" value="ECO:0007669"/>
    <property type="project" value="UniProtKB-UniRule"/>
</dbReference>
<dbReference type="FunFam" id="3.40.50.300:FF:000901">
    <property type="entry name" value="Chromosome partition protein Smc"/>
    <property type="match status" value="1"/>
</dbReference>
<evidence type="ECO:0000256" key="7">
    <source>
        <dbReference type="HAMAP-Rule" id="MF_01894"/>
    </source>
</evidence>
<reference evidence="9 10" key="1">
    <citation type="journal article" date="2015" name="Genome Announc.">
        <title>Expanding the biotechnology potential of lactobacilli through comparative genomics of 213 strains and associated genera.</title>
        <authorList>
            <person name="Sun Z."/>
            <person name="Harris H.M."/>
            <person name="McCann A."/>
            <person name="Guo C."/>
            <person name="Argimon S."/>
            <person name="Zhang W."/>
            <person name="Yang X."/>
            <person name="Jeffery I.B."/>
            <person name="Cooney J.C."/>
            <person name="Kagawa T.F."/>
            <person name="Liu W."/>
            <person name="Song Y."/>
            <person name="Salvetti E."/>
            <person name="Wrobel A."/>
            <person name="Rasinkangas P."/>
            <person name="Parkhill J."/>
            <person name="Rea M.C."/>
            <person name="O'Sullivan O."/>
            <person name="Ritari J."/>
            <person name="Douillard F.P."/>
            <person name="Paul Ross R."/>
            <person name="Yang R."/>
            <person name="Briner A.E."/>
            <person name="Felis G.E."/>
            <person name="de Vos W.M."/>
            <person name="Barrangou R."/>
            <person name="Klaenhammer T.R."/>
            <person name="Caufield P.W."/>
            <person name="Cui Y."/>
            <person name="Zhang H."/>
            <person name="O'Toole P.W."/>
        </authorList>
    </citation>
    <scope>NUCLEOTIDE SEQUENCE [LARGE SCALE GENOMIC DNA]</scope>
    <source>
        <strain evidence="9 10">JCM 15530</strain>
    </source>
</reference>
<dbReference type="InterPro" id="IPR003395">
    <property type="entry name" value="RecF/RecN/SMC_N"/>
</dbReference>
<dbReference type="PIRSF" id="PIRSF005719">
    <property type="entry name" value="SMC"/>
    <property type="match status" value="1"/>
</dbReference>
<dbReference type="GO" id="GO:0005737">
    <property type="term" value="C:cytoplasm"/>
    <property type="evidence" value="ECO:0007669"/>
    <property type="project" value="UniProtKB-SubCell"/>
</dbReference>
<evidence type="ECO:0000256" key="4">
    <source>
        <dbReference type="ARBA" id="ARBA00022840"/>
    </source>
</evidence>
<feature type="coiled-coil region" evidence="7">
    <location>
        <begin position="826"/>
        <end position="923"/>
    </location>
</feature>
<dbReference type="GO" id="GO:0005524">
    <property type="term" value="F:ATP binding"/>
    <property type="evidence" value="ECO:0007669"/>
    <property type="project" value="UniProtKB-UniRule"/>
</dbReference>
<protein>
    <recommendedName>
        <fullName evidence="7">Chromosome partition protein Smc</fullName>
    </recommendedName>
</protein>
<dbReference type="InterPro" id="IPR011890">
    <property type="entry name" value="SMC_prok"/>
</dbReference>
<evidence type="ECO:0000256" key="1">
    <source>
        <dbReference type="ARBA" id="ARBA00004496"/>
    </source>
</evidence>
<dbReference type="HAMAP" id="MF_01894">
    <property type="entry name" value="Smc_prok"/>
    <property type="match status" value="1"/>
</dbReference>
<comment type="domain">
    <text evidence="7">Contains large globular domains required for ATP hydrolysis at each terminus and a third globular domain forming a flexible hinge near the middle of the molecule. These domains are separated by coiled-coil structures.</text>
</comment>
<keyword evidence="10" id="KW-1185">Reference proteome</keyword>
<feature type="domain" description="SMC hinge" evidence="8">
    <location>
        <begin position="519"/>
        <end position="640"/>
    </location>
</feature>
<dbReference type="SUPFAM" id="SSF52540">
    <property type="entry name" value="P-loop containing nucleoside triphosphate hydrolases"/>
    <property type="match status" value="1"/>
</dbReference>
<dbReference type="GO" id="GO:0030261">
    <property type="term" value="P:chromosome condensation"/>
    <property type="evidence" value="ECO:0007669"/>
    <property type="project" value="InterPro"/>
</dbReference>
<evidence type="ECO:0000259" key="8">
    <source>
        <dbReference type="SMART" id="SM00968"/>
    </source>
</evidence>
<dbReference type="Gene3D" id="3.40.50.300">
    <property type="entry name" value="P-loop containing nucleotide triphosphate hydrolases"/>
    <property type="match status" value="2"/>
</dbReference>
<dbReference type="SMART" id="SM00968">
    <property type="entry name" value="SMC_hinge"/>
    <property type="match status" value="1"/>
</dbReference>
<keyword evidence="6 7" id="KW-0238">DNA-binding</keyword>
<feature type="binding site" evidence="7">
    <location>
        <begin position="32"/>
        <end position="39"/>
    </location>
    <ligand>
        <name>ATP</name>
        <dbReference type="ChEBI" id="CHEBI:30616"/>
    </ligand>
</feature>
<dbReference type="EMBL" id="AZCX01000001">
    <property type="protein sequence ID" value="KRK49296.1"/>
    <property type="molecule type" value="Genomic_DNA"/>
</dbReference>
<evidence type="ECO:0000313" key="10">
    <source>
        <dbReference type="Proteomes" id="UP000050911"/>
    </source>
</evidence>
<dbReference type="NCBIfam" id="TIGR02168">
    <property type="entry name" value="SMC_prok_B"/>
    <property type="match status" value="1"/>
</dbReference>
<dbReference type="PANTHER" id="PTHR43977">
    <property type="entry name" value="STRUCTURAL MAINTENANCE OF CHROMOSOMES PROTEIN 3"/>
    <property type="match status" value="1"/>
</dbReference>
<comment type="caution">
    <text evidence="9">The sequence shown here is derived from an EMBL/GenBank/DDBJ whole genome shotgun (WGS) entry which is preliminary data.</text>
</comment>
<keyword evidence="3 7" id="KW-0547">Nucleotide-binding</keyword>
<dbReference type="Gene3D" id="1.10.287.1490">
    <property type="match status" value="1"/>
</dbReference>
<dbReference type="GO" id="GO:0007059">
    <property type="term" value="P:chromosome segregation"/>
    <property type="evidence" value="ECO:0007669"/>
    <property type="project" value="UniProtKB-UniRule"/>
</dbReference>
<keyword evidence="4 7" id="KW-0067">ATP-binding</keyword>
<comment type="subcellular location">
    <subcellularLocation>
        <location evidence="1 7">Cytoplasm</location>
    </subcellularLocation>
</comment>
<dbReference type="GO" id="GO:0016887">
    <property type="term" value="F:ATP hydrolysis activity"/>
    <property type="evidence" value="ECO:0007669"/>
    <property type="project" value="InterPro"/>
</dbReference>
<dbReference type="CDD" id="cd03278">
    <property type="entry name" value="ABC_SMC_barmotin"/>
    <property type="match status" value="2"/>
</dbReference>
<comment type="subunit">
    <text evidence="7">Homodimer.</text>
</comment>
<feature type="coiled-coil region" evidence="7">
    <location>
        <begin position="993"/>
        <end position="1027"/>
    </location>
</feature>
<dbReference type="InterPro" id="IPR036277">
    <property type="entry name" value="SMC_hinge_sf"/>
</dbReference>
<dbReference type="FunFam" id="3.40.50.300:FF:000984">
    <property type="entry name" value="Chromosome partition protein Smc"/>
    <property type="match status" value="1"/>
</dbReference>
<dbReference type="GO" id="GO:0006260">
    <property type="term" value="P:DNA replication"/>
    <property type="evidence" value="ECO:0007669"/>
    <property type="project" value="UniProtKB-UniRule"/>
</dbReference>
<dbReference type="Proteomes" id="UP000050911">
    <property type="component" value="Unassembled WGS sequence"/>
</dbReference>
<dbReference type="Gene3D" id="1.20.1060.20">
    <property type="match status" value="1"/>
</dbReference>
<evidence type="ECO:0000256" key="5">
    <source>
        <dbReference type="ARBA" id="ARBA00023054"/>
    </source>
</evidence>
<dbReference type="Pfam" id="PF02463">
    <property type="entry name" value="SMC_N"/>
    <property type="match status" value="2"/>
</dbReference>
<feature type="coiled-coil region" evidence="7">
    <location>
        <begin position="255"/>
        <end position="373"/>
    </location>
</feature>
<feature type="coiled-coil region" evidence="7">
    <location>
        <begin position="407"/>
        <end position="475"/>
    </location>
</feature>
<organism evidence="9 10">
    <name type="scientific">Secundilactobacillus kimchicus JCM 15530</name>
    <dbReference type="NCBI Taxonomy" id="1302272"/>
    <lineage>
        <taxon>Bacteria</taxon>
        <taxon>Bacillati</taxon>
        <taxon>Bacillota</taxon>
        <taxon>Bacilli</taxon>
        <taxon>Lactobacillales</taxon>
        <taxon>Lactobacillaceae</taxon>
        <taxon>Secundilactobacillus</taxon>
    </lineage>
</organism>
<dbReference type="AlphaFoldDB" id="A0A0R1HRN5"/>
<gene>
    <name evidence="7" type="primary">smc</name>
    <name evidence="9" type="ORF">FC96_GL000220</name>
</gene>
<keyword evidence="5 7" id="KW-0175">Coiled coil</keyword>
<dbReference type="InterPro" id="IPR027417">
    <property type="entry name" value="P-loop_NTPase"/>
</dbReference>
<dbReference type="GO" id="GO:0005694">
    <property type="term" value="C:chromosome"/>
    <property type="evidence" value="ECO:0007669"/>
    <property type="project" value="InterPro"/>
</dbReference>
<dbReference type="InterPro" id="IPR010935">
    <property type="entry name" value="SMC_hinge"/>
</dbReference>
<dbReference type="RefSeq" id="WP_056941683.1">
    <property type="nucleotide sequence ID" value="NZ_AZCX01000001.1"/>
</dbReference>
<accession>A0A0R1HRN5</accession>
<dbReference type="STRING" id="1302272.FC96_GL000220"/>
<sequence length="1184" mass="132099">MKLKSLEISGFKSFADYTKIEFEDGVTGIVGPNGSGKSNVTEAIKWVLGEQSAKNLRGAKMPDVIFAGTSKRRPLNRAMVTMILDNSDHYVESDYTEVSVTRKLFRNGDSRYELNGQECRLKDITDLFSDSGIGGNAFSMISQGRVEAIFNSKPEDRRFIIEEVTGVSKYKSDKEKAKRELEQTAGYLNRVNDLVVELEAQLEPLAQESSLATDYVAQKRDFDQLDQTRLVLQIQDQKKALKTGQETLAAKQAQIDRSKAALADHHQALTELKERQANLQTQKDELQNQLLDLTKRHQELVGQQALTQERQNHRQETIANLTDRVKTVSDQRDGLTKQLAQCQATLKKEQQALTAAKERVKQLAQQLAALDTTAVSKEIDHLQDDYIKAMQDLTSVHNQKAYLQKNQHRADSESDRANEQLQALKQELATQTAKLQECQQLVDQAQTALETAKMRQTAAQTNRQLRQQKANQLNQQWLKALEVSQRAKARAKSLEEVAENYAGFYQGTRAVLKARNQLNGIIGPVAELLQVDSRYTKAVEAAIGSQQQNVVVETENAGKAAIQYLNQNRLGRSTFLPLTTIRAKSVDRQTQNLVSQLPGFLGVGSTLVTIAGDARMRILGDYLLGNVLFIDTLDHAVAIGKQLRQRYRMITLDGDIISATGAMTGGRSKRDSAGLLTQQQELSTLKTSIKQMDDQLTEKKRALDQLRQDDDQAALDRLNQALTTASTTYQKRLNQSELIEQTINTLKRQIKAQTTQQALQGDEEDFQQALADNERAEGELNAQVAQMTAAMTAAKAQLTENQTKSGSVSVALQTEKETVAAKRVSVGQLQRDVTEAQTQIQVADDQLSDFKNQLQDLTATTTNTSASATSSKQQLAVLADKQHEVESAIQQNQAALADQAAKISELERTVQLATETYNIEQNEKQQAEFAQSRLTTKLDQSLTTLSEQYHVSLELAVQQAVDLPLATIQQRLKLLRRGLEDIGDVNVGSIETYKQVKERYDFLTQQQADLNEAKQKLLTTMAEMDQEVITRFEKAFNLVNAQFQKTFKQMFGGGRGRLELTDPEHLLTSGIEIMAEPPGKRLQSMRLLSGGERALTAITLLFAIIQVQPVPYCVLDEAEAALDPANTARFASYLNRFQDDTQFIVITHRKETMVQTDRLYGITMQESGISKLVAVDLTKTAEIN</sequence>